<dbReference type="CDD" id="cd14014">
    <property type="entry name" value="STKc_PknB_like"/>
    <property type="match status" value="1"/>
</dbReference>
<evidence type="ECO:0000256" key="2">
    <source>
        <dbReference type="ARBA" id="ARBA00022527"/>
    </source>
</evidence>
<evidence type="ECO:0000313" key="11">
    <source>
        <dbReference type="EMBL" id="GCE10923.1"/>
    </source>
</evidence>
<evidence type="ECO:0000256" key="7">
    <source>
        <dbReference type="PROSITE-ProRule" id="PRU10141"/>
    </source>
</evidence>
<dbReference type="PROSITE" id="PS50011">
    <property type="entry name" value="PROTEIN_KINASE_DOM"/>
    <property type="match status" value="1"/>
</dbReference>
<reference evidence="12" key="1">
    <citation type="submission" date="2018-12" db="EMBL/GenBank/DDBJ databases">
        <title>Tengunoibacter tsumagoiensis gen. nov., sp. nov., Dictyobacter kobayashii sp. nov., D. alpinus sp. nov., and D. joshuensis sp. nov. and description of Dictyobacteraceae fam. nov. within the order Ktedonobacterales isolated from Tengu-no-mugimeshi.</title>
        <authorList>
            <person name="Wang C.M."/>
            <person name="Zheng Y."/>
            <person name="Sakai Y."/>
            <person name="Toyoda A."/>
            <person name="Minakuchi Y."/>
            <person name="Abe K."/>
            <person name="Yokota A."/>
            <person name="Yabe S."/>
        </authorList>
    </citation>
    <scope>NUCLEOTIDE SEQUENCE [LARGE SCALE GENOMIC DNA]</scope>
    <source>
        <strain evidence="12">Uno3</strain>
    </source>
</reference>
<protein>
    <recommendedName>
        <fullName evidence="1">non-specific serine/threonine protein kinase</fullName>
        <ecNumber evidence="1">2.7.11.1</ecNumber>
    </recommendedName>
</protein>
<evidence type="ECO:0000256" key="5">
    <source>
        <dbReference type="ARBA" id="ARBA00022777"/>
    </source>
</evidence>
<feature type="compositionally biased region" description="Low complexity" evidence="8">
    <location>
        <begin position="348"/>
        <end position="370"/>
    </location>
</feature>
<evidence type="ECO:0000256" key="6">
    <source>
        <dbReference type="ARBA" id="ARBA00022840"/>
    </source>
</evidence>
<dbReference type="Gene3D" id="1.10.510.10">
    <property type="entry name" value="Transferase(Phosphotransferase) domain 1"/>
    <property type="match status" value="1"/>
</dbReference>
<evidence type="ECO:0000259" key="10">
    <source>
        <dbReference type="PROSITE" id="PS50011"/>
    </source>
</evidence>
<dbReference type="OrthoDB" id="9814968at2"/>
<accession>A0A401ZVK3</accession>
<dbReference type="PROSITE" id="PS00107">
    <property type="entry name" value="PROTEIN_KINASE_ATP"/>
    <property type="match status" value="1"/>
</dbReference>
<keyword evidence="2" id="KW-0723">Serine/threonine-protein kinase</keyword>
<dbReference type="InterPro" id="IPR011009">
    <property type="entry name" value="Kinase-like_dom_sf"/>
</dbReference>
<dbReference type="InterPro" id="IPR000719">
    <property type="entry name" value="Prot_kinase_dom"/>
</dbReference>
<dbReference type="Proteomes" id="UP000287352">
    <property type="component" value="Unassembled WGS sequence"/>
</dbReference>
<evidence type="ECO:0000256" key="9">
    <source>
        <dbReference type="SAM" id="Phobius"/>
    </source>
</evidence>
<feature type="binding site" evidence="7">
    <location>
        <position position="41"/>
    </location>
    <ligand>
        <name>ATP</name>
        <dbReference type="ChEBI" id="CHEBI:30616"/>
    </ligand>
</feature>
<keyword evidence="9" id="KW-1133">Transmembrane helix</keyword>
<evidence type="ECO:0000256" key="1">
    <source>
        <dbReference type="ARBA" id="ARBA00012513"/>
    </source>
</evidence>
<keyword evidence="12" id="KW-1185">Reference proteome</keyword>
<keyword evidence="5" id="KW-0418">Kinase</keyword>
<dbReference type="SMART" id="SM00220">
    <property type="entry name" value="S_TKc"/>
    <property type="match status" value="1"/>
</dbReference>
<gene>
    <name evidence="11" type="ORF">KTT_07820</name>
</gene>
<dbReference type="SUPFAM" id="SSF56112">
    <property type="entry name" value="Protein kinase-like (PK-like)"/>
    <property type="match status" value="1"/>
</dbReference>
<dbReference type="RefSeq" id="WP_126578486.1">
    <property type="nucleotide sequence ID" value="NZ_BIFR01000001.1"/>
</dbReference>
<dbReference type="PANTHER" id="PTHR43289">
    <property type="entry name" value="MITOGEN-ACTIVATED PROTEIN KINASE KINASE KINASE 20-RELATED"/>
    <property type="match status" value="1"/>
</dbReference>
<keyword evidence="3" id="KW-0808">Transferase</keyword>
<feature type="domain" description="Protein kinase" evidence="10">
    <location>
        <begin position="12"/>
        <end position="268"/>
    </location>
</feature>
<dbReference type="GO" id="GO:0005524">
    <property type="term" value="F:ATP binding"/>
    <property type="evidence" value="ECO:0007669"/>
    <property type="project" value="UniProtKB-UniRule"/>
</dbReference>
<dbReference type="AlphaFoldDB" id="A0A401ZVK3"/>
<dbReference type="InterPro" id="IPR017441">
    <property type="entry name" value="Protein_kinase_ATP_BS"/>
</dbReference>
<dbReference type="EC" id="2.7.11.1" evidence="1"/>
<organism evidence="11 12">
    <name type="scientific">Tengunoibacter tsumagoiensis</name>
    <dbReference type="NCBI Taxonomy" id="2014871"/>
    <lineage>
        <taxon>Bacteria</taxon>
        <taxon>Bacillati</taxon>
        <taxon>Chloroflexota</taxon>
        <taxon>Ktedonobacteria</taxon>
        <taxon>Ktedonobacterales</taxon>
        <taxon>Dictyobacteraceae</taxon>
        <taxon>Tengunoibacter</taxon>
    </lineage>
</organism>
<feature type="transmembrane region" description="Helical" evidence="9">
    <location>
        <begin position="380"/>
        <end position="404"/>
    </location>
</feature>
<evidence type="ECO:0000256" key="3">
    <source>
        <dbReference type="ARBA" id="ARBA00022679"/>
    </source>
</evidence>
<keyword evidence="4 7" id="KW-0547">Nucleotide-binding</keyword>
<evidence type="ECO:0000313" key="12">
    <source>
        <dbReference type="Proteomes" id="UP000287352"/>
    </source>
</evidence>
<dbReference type="Gene3D" id="2.60.120.560">
    <property type="entry name" value="Exo-inulinase, domain 1"/>
    <property type="match status" value="1"/>
</dbReference>
<evidence type="ECO:0000256" key="4">
    <source>
        <dbReference type="ARBA" id="ARBA00022741"/>
    </source>
</evidence>
<dbReference type="GO" id="GO:0004674">
    <property type="term" value="F:protein serine/threonine kinase activity"/>
    <property type="evidence" value="ECO:0007669"/>
    <property type="project" value="UniProtKB-KW"/>
</dbReference>
<dbReference type="InterPro" id="IPR008271">
    <property type="entry name" value="Ser/Thr_kinase_AS"/>
</dbReference>
<feature type="region of interest" description="Disordered" evidence="8">
    <location>
        <begin position="346"/>
        <end position="374"/>
    </location>
</feature>
<keyword evidence="6 7" id="KW-0067">ATP-binding</keyword>
<dbReference type="PROSITE" id="PS00108">
    <property type="entry name" value="PROTEIN_KINASE_ST"/>
    <property type="match status" value="1"/>
</dbReference>
<evidence type="ECO:0000256" key="8">
    <source>
        <dbReference type="SAM" id="MobiDB-lite"/>
    </source>
</evidence>
<comment type="caution">
    <text evidence="11">The sequence shown here is derived from an EMBL/GenBank/DDBJ whole genome shotgun (WGS) entry which is preliminary data.</text>
</comment>
<name>A0A401ZVK3_9CHLR</name>
<proteinExistence type="predicted"/>
<keyword evidence="9" id="KW-0812">Transmembrane</keyword>
<keyword evidence="9" id="KW-0472">Membrane</keyword>
<sequence length="612" mass="66982">MPGLEGFSFGPYYLKQSLGQGGMAEVYLADDEERGIEVAVKVIGSNNVEYLERFRREAKTIDLLRHEHILSLLEYGDQEPWHYLVMPYVPDGTLHDRIASGPLSVQESGIILEQITSALQYAHNRGIIHRDIKPSNILFASDDYVYLADFGLAKVLDADAELTRTGLIMGTPEYMAPDLADGPATRSTDIYALGVLLYEMLTGQPPFTAPTALAVYWKHIRELPQPPSQVDPSLPSTIDDVVLCALEKDPAKRFQSVTALFDAYQAALMTVAAEHAEEEGELDRQAFEEAMSQPEPSRPDSLFAQTALHRRGDQLILRPAEHGYSDKALTSLSRHSSLNNERLDETAPLLSPSGSHSTSSPRRSFSSIGSPRRKGSISALSTFIIVAGLLIFIVFPMGYIYYLYSTQPEPALVVNAAHQSTVVAIASPTSKAGGVLVDSLAKNTGGRWDEDALHCFFKDGTYHAIATQEMTVQPCPLLQQQFTNGSVQVDVSLLAGTSASLLLRQNGEQFYEFGLTNRGQIFFLRHDRDAGDTYISLLKPFSSTVLRGGMEKNTLQVIALKDDFKLFLNGVQVGEVYDATYAEGQIALAAATPATIALSEGSFSAFKLTAMP</sequence>
<dbReference type="EMBL" id="BIFR01000001">
    <property type="protein sequence ID" value="GCE10923.1"/>
    <property type="molecule type" value="Genomic_DNA"/>
</dbReference>
<dbReference type="PANTHER" id="PTHR43289:SF6">
    <property type="entry name" value="SERINE_THREONINE-PROTEIN KINASE NEKL-3"/>
    <property type="match status" value="1"/>
</dbReference>
<dbReference type="Pfam" id="PF00069">
    <property type="entry name" value="Pkinase"/>
    <property type="match status" value="1"/>
</dbReference>
<dbReference type="FunFam" id="1.10.510.10:FF:000021">
    <property type="entry name" value="Serine/threonine protein kinase"/>
    <property type="match status" value="1"/>
</dbReference>